<dbReference type="AlphaFoldDB" id="A0A6A5EN29"/>
<reference evidence="2 3" key="1">
    <citation type="submission" date="2019-06" db="EMBL/GenBank/DDBJ databases">
        <title>A chromosome-scale genome assembly of the European perch, Perca fluviatilis.</title>
        <authorList>
            <person name="Roques C."/>
            <person name="Zahm M."/>
            <person name="Cabau C."/>
            <person name="Klopp C."/>
            <person name="Bouchez O."/>
            <person name="Donnadieu C."/>
            <person name="Kuhl H."/>
            <person name="Gislard M."/>
            <person name="Guendouz S."/>
            <person name="Journot L."/>
            <person name="Haffray P."/>
            <person name="Bestin A."/>
            <person name="Morvezen R."/>
            <person name="Feron R."/>
            <person name="Wen M."/>
            <person name="Jouanno E."/>
            <person name="Herpin A."/>
            <person name="Schartl M."/>
            <person name="Postlethwait J."/>
            <person name="Schaerlinger B."/>
            <person name="Chardard D."/>
            <person name="Lecocq T."/>
            <person name="Poncet C."/>
            <person name="Jaffrelo L."/>
            <person name="Lampietro C."/>
            <person name="Guiguen Y."/>
        </authorList>
    </citation>
    <scope>NUCLEOTIDE SEQUENCE [LARGE SCALE GENOMIC DNA]</scope>
    <source>
        <tissue evidence="2">Blood</tissue>
    </source>
</reference>
<dbReference type="EMBL" id="VHII01000005">
    <property type="protein sequence ID" value="KAF1390747.1"/>
    <property type="molecule type" value="Genomic_DNA"/>
</dbReference>
<sequence length="117" mass="13676">MSNDRVTRPRTRKTCEIPPAFLLLRKRGRRERERERERERGEQRGELSILPTRTGILWTLHVSGLSTHWQREHAAFSGRPDNHAKPTPVFRRTTLYPVSLAKELVSTKLPQSPRTNL</sequence>
<feature type="region of interest" description="Disordered" evidence="1">
    <location>
        <begin position="26"/>
        <end position="46"/>
    </location>
</feature>
<evidence type="ECO:0000313" key="2">
    <source>
        <dbReference type="EMBL" id="KAF1390747.1"/>
    </source>
</evidence>
<organism evidence="2 3">
    <name type="scientific">Perca fluviatilis</name>
    <name type="common">European perch</name>
    <dbReference type="NCBI Taxonomy" id="8168"/>
    <lineage>
        <taxon>Eukaryota</taxon>
        <taxon>Metazoa</taxon>
        <taxon>Chordata</taxon>
        <taxon>Craniata</taxon>
        <taxon>Vertebrata</taxon>
        <taxon>Euteleostomi</taxon>
        <taxon>Actinopterygii</taxon>
        <taxon>Neopterygii</taxon>
        <taxon>Teleostei</taxon>
        <taxon>Neoteleostei</taxon>
        <taxon>Acanthomorphata</taxon>
        <taxon>Eupercaria</taxon>
        <taxon>Perciformes</taxon>
        <taxon>Percoidei</taxon>
        <taxon>Percidae</taxon>
        <taxon>Percinae</taxon>
        <taxon>Perca</taxon>
    </lineage>
</organism>
<keyword evidence="3" id="KW-1185">Reference proteome</keyword>
<gene>
    <name evidence="2" type="ORF">PFLUV_G00061260</name>
</gene>
<name>A0A6A5EN29_PERFL</name>
<proteinExistence type="predicted"/>
<dbReference type="Proteomes" id="UP000465112">
    <property type="component" value="Chromosome 5"/>
</dbReference>
<comment type="caution">
    <text evidence="2">The sequence shown here is derived from an EMBL/GenBank/DDBJ whole genome shotgun (WGS) entry which is preliminary data.</text>
</comment>
<evidence type="ECO:0000256" key="1">
    <source>
        <dbReference type="SAM" id="MobiDB-lite"/>
    </source>
</evidence>
<protein>
    <submittedName>
        <fullName evidence="2">Uncharacterized protein</fullName>
    </submittedName>
</protein>
<accession>A0A6A5EN29</accession>
<evidence type="ECO:0000313" key="3">
    <source>
        <dbReference type="Proteomes" id="UP000465112"/>
    </source>
</evidence>
<feature type="compositionally biased region" description="Basic and acidic residues" evidence="1">
    <location>
        <begin position="30"/>
        <end position="45"/>
    </location>
</feature>